<proteinExistence type="predicted"/>
<keyword evidence="1 4" id="KW-0349">Heme</keyword>
<evidence type="ECO:0000256" key="1">
    <source>
        <dbReference type="ARBA" id="ARBA00022617"/>
    </source>
</evidence>
<organism evidence="6 7">
    <name type="scientific">Chromatocurvus halotolerans</name>
    <dbReference type="NCBI Taxonomy" id="1132028"/>
    <lineage>
        <taxon>Bacteria</taxon>
        <taxon>Pseudomonadati</taxon>
        <taxon>Pseudomonadota</taxon>
        <taxon>Gammaproteobacteria</taxon>
        <taxon>Cellvibrionales</taxon>
        <taxon>Halieaceae</taxon>
        <taxon>Chromatocurvus</taxon>
    </lineage>
</organism>
<dbReference type="GO" id="GO:0020037">
    <property type="term" value="F:heme binding"/>
    <property type="evidence" value="ECO:0007669"/>
    <property type="project" value="InterPro"/>
</dbReference>
<sequence>MPPGLYSKQVFTWGNIMNGLLRVPGARYGLVLLFISTLAACSDDRPPVKGFVLPEGDIEQGKAAFLSLGCPQCHTVADSDIEQPENAEFQVRLGGRLIQVEHYGDLLTSIVNPSHRVAPQLRRQDDSGNDEGAVVSPMPDFTGTMTVTQLIDVVEFLHSKYTQVPKYSGRYYHYPI</sequence>
<name>A0A4R2L9G6_9GAMM</name>
<evidence type="ECO:0000313" key="6">
    <source>
        <dbReference type="EMBL" id="TCO75885.1"/>
    </source>
</evidence>
<dbReference type="SUPFAM" id="SSF46626">
    <property type="entry name" value="Cytochrome c"/>
    <property type="match status" value="1"/>
</dbReference>
<dbReference type="GO" id="GO:0046872">
    <property type="term" value="F:metal ion binding"/>
    <property type="evidence" value="ECO:0007669"/>
    <property type="project" value="UniProtKB-KW"/>
</dbReference>
<dbReference type="GO" id="GO:0009055">
    <property type="term" value="F:electron transfer activity"/>
    <property type="evidence" value="ECO:0007669"/>
    <property type="project" value="InterPro"/>
</dbReference>
<dbReference type="PROSITE" id="PS51007">
    <property type="entry name" value="CYTC"/>
    <property type="match status" value="1"/>
</dbReference>
<dbReference type="Proteomes" id="UP000294980">
    <property type="component" value="Unassembled WGS sequence"/>
</dbReference>
<evidence type="ECO:0000313" key="7">
    <source>
        <dbReference type="Proteomes" id="UP000294980"/>
    </source>
</evidence>
<evidence type="ECO:0000259" key="5">
    <source>
        <dbReference type="PROSITE" id="PS51007"/>
    </source>
</evidence>
<keyword evidence="7" id="KW-1185">Reference proteome</keyword>
<dbReference type="InterPro" id="IPR009056">
    <property type="entry name" value="Cyt_c-like_dom"/>
</dbReference>
<feature type="domain" description="Cytochrome c" evidence="5">
    <location>
        <begin position="56"/>
        <end position="161"/>
    </location>
</feature>
<dbReference type="AlphaFoldDB" id="A0A4R2L9G6"/>
<keyword evidence="3 4" id="KW-0408">Iron</keyword>
<comment type="caution">
    <text evidence="6">The sequence shown here is derived from an EMBL/GenBank/DDBJ whole genome shotgun (WGS) entry which is preliminary data.</text>
</comment>
<accession>A0A4R2L9G6</accession>
<keyword evidence="2 4" id="KW-0479">Metal-binding</keyword>
<dbReference type="EMBL" id="SLWX01000006">
    <property type="protein sequence ID" value="TCO75885.1"/>
    <property type="molecule type" value="Genomic_DNA"/>
</dbReference>
<evidence type="ECO:0000256" key="3">
    <source>
        <dbReference type="ARBA" id="ARBA00023004"/>
    </source>
</evidence>
<evidence type="ECO:0000256" key="4">
    <source>
        <dbReference type="PROSITE-ProRule" id="PRU00433"/>
    </source>
</evidence>
<reference evidence="6 7" key="1">
    <citation type="submission" date="2019-03" db="EMBL/GenBank/DDBJ databases">
        <title>Genomic Encyclopedia of Type Strains, Phase IV (KMG-IV): sequencing the most valuable type-strain genomes for metagenomic binning, comparative biology and taxonomic classification.</title>
        <authorList>
            <person name="Goeker M."/>
        </authorList>
    </citation>
    <scope>NUCLEOTIDE SEQUENCE [LARGE SCALE GENOMIC DNA]</scope>
    <source>
        <strain evidence="6 7">DSM 23344</strain>
    </source>
</reference>
<evidence type="ECO:0000256" key="2">
    <source>
        <dbReference type="ARBA" id="ARBA00022723"/>
    </source>
</evidence>
<protein>
    <recommendedName>
        <fullName evidence="5">Cytochrome c domain-containing protein</fullName>
    </recommendedName>
</protein>
<dbReference type="Gene3D" id="1.10.760.10">
    <property type="entry name" value="Cytochrome c-like domain"/>
    <property type="match status" value="1"/>
</dbReference>
<dbReference type="InterPro" id="IPR036909">
    <property type="entry name" value="Cyt_c-like_dom_sf"/>
</dbReference>
<gene>
    <name evidence="6" type="ORF">EV688_10675</name>
</gene>